<sequence length="68" mass="7115">SSRRPALNSEPGPPSSHSPSEAQLHVSVQLQVSVHAESSGPQSVQSLPYPQSEYSAPGPPSSHEPSDE</sequence>
<feature type="region of interest" description="Disordered" evidence="1">
    <location>
        <begin position="1"/>
        <end position="68"/>
    </location>
</feature>
<accession>A0A0M0JW65</accession>
<organism evidence="2 3">
    <name type="scientific">Chrysochromulina tobinii</name>
    <dbReference type="NCBI Taxonomy" id="1460289"/>
    <lineage>
        <taxon>Eukaryota</taxon>
        <taxon>Haptista</taxon>
        <taxon>Haptophyta</taxon>
        <taxon>Prymnesiophyceae</taxon>
        <taxon>Prymnesiales</taxon>
        <taxon>Chrysochromulinaceae</taxon>
        <taxon>Chrysochromulina</taxon>
    </lineage>
</organism>
<evidence type="ECO:0000313" key="2">
    <source>
        <dbReference type="EMBL" id="KOO30527.1"/>
    </source>
</evidence>
<name>A0A0M0JW65_9EUKA</name>
<keyword evidence="3" id="KW-1185">Reference proteome</keyword>
<gene>
    <name evidence="2" type="ORF">Ctob_004996</name>
</gene>
<reference evidence="3" key="1">
    <citation type="journal article" date="2015" name="PLoS Genet.">
        <title>Genome Sequence and Transcriptome Analyses of Chrysochromulina tobin: Metabolic Tools for Enhanced Algal Fitness in the Prominent Order Prymnesiales (Haptophyceae).</title>
        <authorList>
            <person name="Hovde B.T."/>
            <person name="Deodato C.R."/>
            <person name="Hunsperger H.M."/>
            <person name="Ryken S.A."/>
            <person name="Yost W."/>
            <person name="Jha R.K."/>
            <person name="Patterson J."/>
            <person name="Monnat R.J. Jr."/>
            <person name="Barlow S.B."/>
            <person name="Starkenburg S.R."/>
            <person name="Cattolico R.A."/>
        </authorList>
    </citation>
    <scope>NUCLEOTIDE SEQUENCE</scope>
    <source>
        <strain evidence="3">CCMP291</strain>
    </source>
</reference>
<dbReference type="EMBL" id="JWZX01002205">
    <property type="protein sequence ID" value="KOO30527.1"/>
    <property type="molecule type" value="Genomic_DNA"/>
</dbReference>
<feature type="compositionally biased region" description="Polar residues" evidence="1">
    <location>
        <begin position="39"/>
        <end position="54"/>
    </location>
</feature>
<comment type="caution">
    <text evidence="2">The sequence shown here is derived from an EMBL/GenBank/DDBJ whole genome shotgun (WGS) entry which is preliminary data.</text>
</comment>
<feature type="non-terminal residue" evidence="2">
    <location>
        <position position="1"/>
    </location>
</feature>
<evidence type="ECO:0000313" key="3">
    <source>
        <dbReference type="Proteomes" id="UP000037460"/>
    </source>
</evidence>
<proteinExistence type="predicted"/>
<dbReference type="AlphaFoldDB" id="A0A0M0JW65"/>
<dbReference type="Proteomes" id="UP000037460">
    <property type="component" value="Unassembled WGS sequence"/>
</dbReference>
<feature type="compositionally biased region" description="Low complexity" evidence="1">
    <location>
        <begin position="17"/>
        <end position="36"/>
    </location>
</feature>
<evidence type="ECO:0000256" key="1">
    <source>
        <dbReference type="SAM" id="MobiDB-lite"/>
    </source>
</evidence>
<protein>
    <submittedName>
        <fullName evidence="2">Uncharacterized protein</fullName>
    </submittedName>
</protein>